<accession>A0A398ALU5</accession>
<dbReference type="InterPro" id="IPR006955">
    <property type="entry name" value="Uso1_p115_C"/>
</dbReference>
<dbReference type="eggNOG" id="KOG0946">
    <property type="taxonomic scope" value="Eukaryota"/>
</dbReference>
<protein>
    <recommendedName>
        <fullName evidence="2">Uso1/p115-like vesicle tethering protein C-terminal domain-containing protein</fullName>
    </recommendedName>
</protein>
<evidence type="ECO:0000313" key="3">
    <source>
        <dbReference type="EMBL" id="RID76323.1"/>
    </source>
</evidence>
<proteinExistence type="predicted"/>
<evidence type="ECO:0000313" key="5">
    <source>
        <dbReference type="Proteomes" id="UP000011750"/>
    </source>
</evidence>
<keyword evidence="1" id="KW-0175">Coiled coil</keyword>
<organism evidence="4 5">
    <name type="scientific">Brassica campestris</name>
    <name type="common">Field mustard</name>
    <dbReference type="NCBI Taxonomy" id="3711"/>
    <lineage>
        <taxon>Eukaryota</taxon>
        <taxon>Viridiplantae</taxon>
        <taxon>Streptophyta</taxon>
        <taxon>Embryophyta</taxon>
        <taxon>Tracheophyta</taxon>
        <taxon>Spermatophyta</taxon>
        <taxon>Magnoliopsida</taxon>
        <taxon>eudicotyledons</taxon>
        <taxon>Gunneridae</taxon>
        <taxon>Pentapetalae</taxon>
        <taxon>rosids</taxon>
        <taxon>malvids</taxon>
        <taxon>Brassicales</taxon>
        <taxon>Brassicaceae</taxon>
        <taxon>Brassiceae</taxon>
        <taxon>Brassica</taxon>
    </lineage>
</organism>
<reference evidence="3 6" key="3">
    <citation type="submission" date="2018-06" db="EMBL/GenBank/DDBJ databases">
        <title>WGS assembly of Brassica rapa FPsc.</title>
        <authorList>
            <person name="Bowman J."/>
            <person name="Kohchi T."/>
            <person name="Yamato K."/>
            <person name="Jenkins J."/>
            <person name="Shu S."/>
            <person name="Ishizaki K."/>
            <person name="Yamaoka S."/>
            <person name="Nishihama R."/>
            <person name="Nakamura Y."/>
            <person name="Berger F."/>
            <person name="Adam C."/>
            <person name="Aki S."/>
            <person name="Althoff F."/>
            <person name="Araki T."/>
            <person name="Arteaga-Vazquez M."/>
            <person name="Balasubrmanian S."/>
            <person name="Bauer D."/>
            <person name="Boehm C."/>
            <person name="Briginshaw L."/>
            <person name="Caballero-Perez J."/>
            <person name="Catarino B."/>
            <person name="Chen F."/>
            <person name="Chiyoda S."/>
            <person name="Chovatia M."/>
            <person name="Davies K."/>
            <person name="Delmans M."/>
            <person name="Demura T."/>
            <person name="Dierschke T."/>
            <person name="Dolan L."/>
            <person name="Dorantes-Acosta A."/>
            <person name="Eklund D."/>
            <person name="Florent S."/>
            <person name="Flores-Sandoval E."/>
            <person name="Fujiyama A."/>
            <person name="Fukuzawa H."/>
            <person name="Galik B."/>
            <person name="Grimanelli D."/>
            <person name="Grimwood J."/>
            <person name="Grossniklaus U."/>
            <person name="Hamada T."/>
            <person name="Haseloff J."/>
            <person name="Hetherington A."/>
            <person name="Higo A."/>
            <person name="Hirakawa Y."/>
            <person name="Hundley H."/>
            <person name="Ikeda Y."/>
            <person name="Inoue K."/>
            <person name="Inoue S."/>
            <person name="Ishida S."/>
            <person name="Jia Q."/>
            <person name="Kakita M."/>
            <person name="Kanazawa T."/>
            <person name="Kawai Y."/>
            <person name="Kawashima T."/>
            <person name="Kennedy M."/>
            <person name="Kinose K."/>
            <person name="Kinoshita T."/>
            <person name="Kohara Y."/>
            <person name="Koide E."/>
            <person name="Komatsu K."/>
            <person name="Kopischke S."/>
            <person name="Kubo M."/>
            <person name="Kyozuka J."/>
            <person name="Lagercrantz U."/>
            <person name="Lin S."/>
            <person name="Lindquist E."/>
            <person name="Lipzen A."/>
            <person name="Lu C."/>
            <person name="Luna E."/>
            <person name="Martienssen R."/>
            <person name="Minamino N."/>
            <person name="Mizutani M."/>
            <person name="Mizutani M."/>
            <person name="Mochizuki N."/>
            <person name="Monte I."/>
            <person name="Mosher R."/>
            <person name="Nagasaki H."/>
            <person name="Nakagami H."/>
            <person name="Naramoto S."/>
            <person name="Nishitani K."/>
            <person name="Ohtani M."/>
            <person name="Okamoto T."/>
            <person name="Okumura M."/>
            <person name="Phillips J."/>
            <person name="Pollak B."/>
            <person name="Reinders A."/>
            <person name="Roevekamp M."/>
            <person name="Sano R."/>
            <person name="Sawa S."/>
            <person name="Schmid M."/>
            <person name="Shirakawa M."/>
            <person name="Solano R."/>
            <person name="Spunde A."/>
            <person name="Suetsugu N."/>
            <person name="Sugano S."/>
            <person name="Sugiyama A."/>
            <person name="Sun R."/>
            <person name="Suzuki Y."/>
            <person name="Takenaka M."/>
            <person name="Takezawa D."/>
            <person name="Tomogane H."/>
            <person name="Tsuzuki M."/>
            <person name="Ueda T."/>
            <person name="Umeda M."/>
            <person name="Ward J."/>
            <person name="Watanabe Y."/>
            <person name="Yazaki K."/>
            <person name="Yokoyama R."/>
            <person name="Yoshitake Y."/>
            <person name="Yotsui I."/>
            <person name="Zachgo S."/>
            <person name="Schmutz J."/>
        </authorList>
    </citation>
    <scope>NUCLEOTIDE SEQUENCE [LARGE SCALE GENOMIC DNA]</scope>
    <source>
        <strain evidence="6">cv. B-3</strain>
    </source>
</reference>
<dbReference type="PANTHER" id="PTHR10013">
    <property type="entry name" value="GENERAL VESICULAR TRANSPORT FACTOR P115"/>
    <property type="match status" value="1"/>
</dbReference>
<dbReference type="EMBL" id="CM010629">
    <property type="protein sequence ID" value="RID76323.1"/>
    <property type="molecule type" value="Genomic_DNA"/>
</dbReference>
<evidence type="ECO:0000313" key="4">
    <source>
        <dbReference type="EnsemblPlants" id="Bra016692.1-P"/>
    </source>
</evidence>
<dbReference type="Pfam" id="PF04871">
    <property type="entry name" value="Uso1_p115_C"/>
    <property type="match status" value="1"/>
</dbReference>
<feature type="domain" description="Uso1/p115-like vesicle tethering protein C-terminal" evidence="2">
    <location>
        <begin position="26"/>
        <end position="151"/>
    </location>
</feature>
<dbReference type="Gramene" id="Bra016692.1">
    <property type="protein sequence ID" value="Bra016692.1-P"/>
    <property type="gene ID" value="Bra016692"/>
</dbReference>
<reference evidence="4" key="4">
    <citation type="submission" date="2023-03" db="UniProtKB">
        <authorList>
            <consortium name="EnsemblPlants"/>
        </authorList>
    </citation>
    <scope>IDENTIFICATION</scope>
    <source>
        <strain evidence="4">cv. Chiifu-401-42</strain>
    </source>
</reference>
<dbReference type="HOGENOM" id="CLU_123551_0_0_1"/>
<dbReference type="AlphaFoldDB" id="M4DJL4"/>
<feature type="coiled-coil region" evidence="1">
    <location>
        <begin position="6"/>
        <end position="68"/>
    </location>
</feature>
<dbReference type="GO" id="GO:0006886">
    <property type="term" value="P:intracellular protein transport"/>
    <property type="evidence" value="ECO:0007669"/>
    <property type="project" value="InterPro"/>
</dbReference>
<dbReference type="EnsemblPlants" id="Bra016692.1">
    <property type="protein sequence ID" value="Bra016692.1-P"/>
    <property type="gene ID" value="Bra016692"/>
</dbReference>
<evidence type="ECO:0000259" key="2">
    <source>
        <dbReference type="Pfam" id="PF04871"/>
    </source>
</evidence>
<dbReference type="STRING" id="51351.M4DJL4"/>
<sequence>MEKVHIDSIKRELQETSQRLETIKSEKAKMESEASEYKNVAAKLESDLKGLSDAYNSLEQANYHLEKEVRSLKGGEGPMEYPDVEAIKEEVRKEAQKESEDELNDLLVCLGQEESKVEKLTAKLVELGVDVDKLLEDIGDESQAQGECEDDDQ</sequence>
<dbReference type="InParanoid" id="M4DJL4"/>
<name>M4DJL4_BRACM</name>
<dbReference type="GO" id="GO:0048193">
    <property type="term" value="P:Golgi vesicle transport"/>
    <property type="evidence" value="ECO:0007669"/>
    <property type="project" value="InterPro"/>
</dbReference>
<dbReference type="Gene3D" id="1.10.287.1490">
    <property type="match status" value="1"/>
</dbReference>
<reference evidence="5" key="2">
    <citation type="journal article" date="2018" name="Hortic Res">
        <title>Improved Brassica rapa reference genome by single-molecule sequencing and chromosome conformation capture technologies.</title>
        <authorList>
            <person name="Zhang L."/>
            <person name="Cai X."/>
            <person name="Wu J."/>
            <person name="Liu M."/>
            <person name="Grob S."/>
            <person name="Cheng F."/>
            <person name="Liang J."/>
            <person name="Cai C."/>
            <person name="Liu Z."/>
            <person name="Liu B."/>
            <person name="Wang F."/>
            <person name="Li S."/>
            <person name="Liu F."/>
            <person name="Li X."/>
            <person name="Cheng L."/>
            <person name="Yang W."/>
            <person name="Li M.H."/>
            <person name="Grossniklaus U."/>
            <person name="Zheng H."/>
            <person name="Wang X."/>
        </authorList>
    </citation>
    <scope>NUCLEOTIDE SEQUENCE [LARGE SCALE GENOMIC DNA]</scope>
    <source>
        <strain evidence="5">cv. Chiifu-401-42</strain>
    </source>
</reference>
<evidence type="ECO:0000256" key="1">
    <source>
        <dbReference type="SAM" id="Coils"/>
    </source>
</evidence>
<reference evidence="5" key="1">
    <citation type="journal article" date="2011" name="Nat. Genet.">
        <title>The genome of the mesopolyploid crop species Brassica rapa.</title>
        <authorList>
            <consortium name="Brassica rapa Genome Sequencing Project Consortium"/>
            <person name="Wang X."/>
            <person name="Wang H."/>
            <person name="Wang J."/>
            <person name="Sun R."/>
            <person name="Wu J."/>
            <person name="Liu S."/>
            <person name="Bai Y."/>
            <person name="Mun J.H."/>
            <person name="Bancroft I."/>
            <person name="Cheng F."/>
            <person name="Huang S."/>
            <person name="Li X."/>
            <person name="Hua W."/>
            <person name="Wang J."/>
            <person name="Wang X."/>
            <person name="Freeling M."/>
            <person name="Pires J.C."/>
            <person name="Paterson A.H."/>
            <person name="Chalhoub B."/>
            <person name="Wang B."/>
            <person name="Hayward A."/>
            <person name="Sharpe A.G."/>
            <person name="Park B.S."/>
            <person name="Weisshaar B."/>
            <person name="Liu B."/>
            <person name="Li B."/>
            <person name="Liu B."/>
            <person name="Tong C."/>
            <person name="Song C."/>
            <person name="Duran C."/>
            <person name="Peng C."/>
            <person name="Geng C."/>
            <person name="Koh C."/>
            <person name="Lin C."/>
            <person name="Edwards D."/>
            <person name="Mu D."/>
            <person name="Shen D."/>
            <person name="Soumpourou E."/>
            <person name="Li F."/>
            <person name="Fraser F."/>
            <person name="Conant G."/>
            <person name="Lassalle G."/>
            <person name="King G.J."/>
            <person name="Bonnema G."/>
            <person name="Tang H."/>
            <person name="Wang H."/>
            <person name="Belcram H."/>
            <person name="Zhou H."/>
            <person name="Hirakawa H."/>
            <person name="Abe H."/>
            <person name="Guo H."/>
            <person name="Wang H."/>
            <person name="Jin H."/>
            <person name="Parkin I.A."/>
            <person name="Batley J."/>
            <person name="Kim J.S."/>
            <person name="Just J."/>
            <person name="Li J."/>
            <person name="Xu J."/>
            <person name="Deng J."/>
            <person name="Kim J.A."/>
            <person name="Li J."/>
            <person name="Yu J."/>
            <person name="Meng J."/>
            <person name="Wang J."/>
            <person name="Min J."/>
            <person name="Poulain J."/>
            <person name="Wang J."/>
            <person name="Hatakeyama K."/>
            <person name="Wu K."/>
            <person name="Wang L."/>
            <person name="Fang L."/>
            <person name="Trick M."/>
            <person name="Links M.G."/>
            <person name="Zhao M."/>
            <person name="Jin M."/>
            <person name="Ramchiary N."/>
            <person name="Drou N."/>
            <person name="Berkman P.J."/>
            <person name="Cai Q."/>
            <person name="Huang Q."/>
            <person name="Li R."/>
            <person name="Tabata S."/>
            <person name="Cheng S."/>
            <person name="Zhang S."/>
            <person name="Zhang S."/>
            <person name="Huang S."/>
            <person name="Sato S."/>
            <person name="Sun S."/>
            <person name="Kwon S.J."/>
            <person name="Choi S.R."/>
            <person name="Lee T.H."/>
            <person name="Fan W."/>
            <person name="Zhao X."/>
            <person name="Tan X."/>
            <person name="Xu X."/>
            <person name="Wang Y."/>
            <person name="Qiu Y."/>
            <person name="Yin Y."/>
            <person name="Li Y."/>
            <person name="Du Y."/>
            <person name="Liao Y."/>
            <person name="Lim Y."/>
            <person name="Narusaka Y."/>
            <person name="Wang Y."/>
            <person name="Wang Z."/>
            <person name="Li Z."/>
            <person name="Wang Z."/>
            <person name="Xiong Z."/>
            <person name="Zhang Z."/>
        </authorList>
    </citation>
    <scope>NUCLEOTIDE SEQUENCE [LARGE SCALE GENOMIC DNA]</scope>
    <source>
        <strain evidence="5">cv. Chiifu-401-42</strain>
    </source>
</reference>
<dbReference type="InterPro" id="IPR024095">
    <property type="entry name" value="Vesicle_P115"/>
</dbReference>
<dbReference type="Proteomes" id="UP000264353">
    <property type="component" value="Chromosome A2"/>
</dbReference>
<dbReference type="Proteomes" id="UP000011750">
    <property type="component" value="Chromosome A08"/>
</dbReference>
<dbReference type="PANTHER" id="PTHR10013:SF6">
    <property type="entry name" value="GOLGIN CANDIDATE 6"/>
    <property type="match status" value="1"/>
</dbReference>
<keyword evidence="5" id="KW-1185">Reference proteome</keyword>
<accession>M4DJL4</accession>
<gene>
    <name evidence="3" type="ORF">BRARA_B03302</name>
</gene>
<evidence type="ECO:0000313" key="6">
    <source>
        <dbReference type="Proteomes" id="UP000264353"/>
    </source>
</evidence>